<dbReference type="EMBL" id="JANDBC010000002">
    <property type="protein sequence ID" value="MCP9292257.1"/>
    <property type="molecule type" value="Genomic_DNA"/>
</dbReference>
<reference evidence="1" key="1">
    <citation type="submission" date="2022-06" db="EMBL/GenBank/DDBJ databases">
        <title>Gracilimonas sp. CAU 1638 isolated from sea sediment.</title>
        <authorList>
            <person name="Kim W."/>
        </authorList>
    </citation>
    <scope>NUCLEOTIDE SEQUENCE</scope>
    <source>
        <strain evidence="1">CAU 1638</strain>
    </source>
</reference>
<evidence type="ECO:0008006" key="3">
    <source>
        <dbReference type="Google" id="ProtNLM"/>
    </source>
</evidence>
<proteinExistence type="predicted"/>
<evidence type="ECO:0000313" key="2">
    <source>
        <dbReference type="Proteomes" id="UP001139125"/>
    </source>
</evidence>
<evidence type="ECO:0000313" key="1">
    <source>
        <dbReference type="EMBL" id="MCP9292257.1"/>
    </source>
</evidence>
<comment type="caution">
    <text evidence="1">The sequence shown here is derived from an EMBL/GenBank/DDBJ whole genome shotgun (WGS) entry which is preliminary data.</text>
</comment>
<dbReference type="AlphaFoldDB" id="A0A9X2RGA6"/>
<keyword evidence="2" id="KW-1185">Reference proteome</keyword>
<gene>
    <name evidence="1" type="ORF">NM125_11785</name>
</gene>
<dbReference type="RefSeq" id="WP_255135136.1">
    <property type="nucleotide sequence ID" value="NZ_JANDBC010000002.1"/>
</dbReference>
<dbReference type="Proteomes" id="UP001139125">
    <property type="component" value="Unassembled WGS sequence"/>
</dbReference>
<sequence length="76" mass="8637">MKYLNTILILVLSLLALENVYAQKKIGVFIHGFQGSSEKWTDVSEVPENWEGEIIDGFAAVDYETPELKDEYSLLN</sequence>
<organism evidence="1 2">
    <name type="scientific">Gracilimonas sediminicola</name>
    <dbReference type="NCBI Taxonomy" id="2952158"/>
    <lineage>
        <taxon>Bacteria</taxon>
        <taxon>Pseudomonadati</taxon>
        <taxon>Balneolota</taxon>
        <taxon>Balneolia</taxon>
        <taxon>Balneolales</taxon>
        <taxon>Balneolaceae</taxon>
        <taxon>Gracilimonas</taxon>
    </lineage>
</organism>
<accession>A0A9X2RGA6</accession>
<protein>
    <recommendedName>
        <fullName evidence="3">Alpha/beta hydrolase</fullName>
    </recommendedName>
</protein>
<name>A0A9X2RGA6_9BACT</name>